<dbReference type="EMBL" id="JAMRYM010000003">
    <property type="protein sequence ID" value="MCM6761270.1"/>
    <property type="molecule type" value="Genomic_DNA"/>
</dbReference>
<sequence length="87" mass="9732">MAVFHERRWLVIRALVTHGPATCDELAEVTALPPTSIRPPLRVFKELGLVDIHENSGRAHTYEVNRAELHATWTAACADLFPEELCA</sequence>
<accession>A0A9X2DUE6</accession>
<proteinExistence type="predicted"/>
<dbReference type="RefSeq" id="WP_251943326.1">
    <property type="nucleotide sequence ID" value="NZ_JAMRYM010000003.1"/>
</dbReference>
<evidence type="ECO:0000313" key="1">
    <source>
        <dbReference type="EMBL" id="MCM6761270.1"/>
    </source>
</evidence>
<organism evidence="1 2">
    <name type="scientific">Rathayibacter rubneri</name>
    <dbReference type="NCBI Taxonomy" id="2950106"/>
    <lineage>
        <taxon>Bacteria</taxon>
        <taxon>Bacillati</taxon>
        <taxon>Actinomycetota</taxon>
        <taxon>Actinomycetes</taxon>
        <taxon>Micrococcales</taxon>
        <taxon>Microbacteriaceae</taxon>
        <taxon>Rathayibacter</taxon>
    </lineage>
</organism>
<dbReference type="Proteomes" id="UP001155240">
    <property type="component" value="Unassembled WGS sequence"/>
</dbReference>
<evidence type="ECO:0000313" key="2">
    <source>
        <dbReference type="Proteomes" id="UP001155240"/>
    </source>
</evidence>
<dbReference type="AlphaFoldDB" id="A0A9X2DUE6"/>
<keyword evidence="2" id="KW-1185">Reference proteome</keyword>
<gene>
    <name evidence="1" type="ORF">NB037_02450</name>
</gene>
<dbReference type="InterPro" id="IPR036390">
    <property type="entry name" value="WH_DNA-bd_sf"/>
</dbReference>
<dbReference type="Gene3D" id="1.10.10.10">
    <property type="entry name" value="Winged helix-like DNA-binding domain superfamily/Winged helix DNA-binding domain"/>
    <property type="match status" value="1"/>
</dbReference>
<dbReference type="SUPFAM" id="SSF46785">
    <property type="entry name" value="Winged helix' DNA-binding domain"/>
    <property type="match status" value="1"/>
</dbReference>
<dbReference type="InterPro" id="IPR036388">
    <property type="entry name" value="WH-like_DNA-bd_sf"/>
</dbReference>
<comment type="caution">
    <text evidence="1">The sequence shown here is derived from an EMBL/GenBank/DDBJ whole genome shotgun (WGS) entry which is preliminary data.</text>
</comment>
<reference evidence="1" key="1">
    <citation type="submission" date="2022-06" db="EMBL/GenBank/DDBJ databases">
        <title>Whole genome shotgun sequencing (WGS) of Rathayibacter sp. ZW T2_19, isolated from stored onions (Allium cepa).</title>
        <authorList>
            <person name="Stoll D.A."/>
            <person name="Huch M."/>
        </authorList>
    </citation>
    <scope>NUCLEOTIDE SEQUENCE</scope>
    <source>
        <strain evidence="1">ZW T2_19</strain>
    </source>
</reference>
<protein>
    <submittedName>
        <fullName evidence="1">Helix-turn-helix domain-containing protein</fullName>
    </submittedName>
</protein>
<name>A0A9X2DUE6_9MICO</name>